<sequence>MLANQEYVKRINKAAGVENIVHVETYFIQPPANRMRSCSPQIEQNTRRKKFLSLPTSCAPK</sequence>
<keyword evidence="3" id="KW-1185">Reference proteome</keyword>
<evidence type="ECO:0000313" key="2">
    <source>
        <dbReference type="EMBL" id="KAL3855147.1"/>
    </source>
</evidence>
<name>A0ABD3V0W7_SINWO</name>
<dbReference type="AlphaFoldDB" id="A0ABD3V0W7"/>
<evidence type="ECO:0000256" key="1">
    <source>
        <dbReference type="SAM" id="MobiDB-lite"/>
    </source>
</evidence>
<feature type="region of interest" description="Disordered" evidence="1">
    <location>
        <begin position="37"/>
        <end position="61"/>
    </location>
</feature>
<organism evidence="2 3">
    <name type="scientific">Sinanodonta woodiana</name>
    <name type="common">Chinese pond mussel</name>
    <name type="synonym">Anodonta woodiana</name>
    <dbReference type="NCBI Taxonomy" id="1069815"/>
    <lineage>
        <taxon>Eukaryota</taxon>
        <taxon>Metazoa</taxon>
        <taxon>Spiralia</taxon>
        <taxon>Lophotrochozoa</taxon>
        <taxon>Mollusca</taxon>
        <taxon>Bivalvia</taxon>
        <taxon>Autobranchia</taxon>
        <taxon>Heteroconchia</taxon>
        <taxon>Palaeoheterodonta</taxon>
        <taxon>Unionida</taxon>
        <taxon>Unionoidea</taxon>
        <taxon>Unionidae</taxon>
        <taxon>Unioninae</taxon>
        <taxon>Sinanodonta</taxon>
    </lineage>
</organism>
<reference evidence="2 3" key="1">
    <citation type="submission" date="2024-11" db="EMBL/GenBank/DDBJ databases">
        <title>Chromosome-level genome assembly of the freshwater bivalve Anodonta woodiana.</title>
        <authorList>
            <person name="Chen X."/>
        </authorList>
    </citation>
    <scope>NUCLEOTIDE SEQUENCE [LARGE SCALE GENOMIC DNA]</scope>
    <source>
        <strain evidence="2">MN2024</strain>
        <tissue evidence="2">Gills</tissue>
    </source>
</reference>
<gene>
    <name evidence="2" type="ORF">ACJMK2_014372</name>
</gene>
<comment type="caution">
    <text evidence="2">The sequence shown here is derived from an EMBL/GenBank/DDBJ whole genome shotgun (WGS) entry which is preliminary data.</text>
</comment>
<proteinExistence type="predicted"/>
<evidence type="ECO:0000313" key="3">
    <source>
        <dbReference type="Proteomes" id="UP001634394"/>
    </source>
</evidence>
<dbReference type="EMBL" id="JBJQND010000014">
    <property type="protein sequence ID" value="KAL3855147.1"/>
    <property type="molecule type" value="Genomic_DNA"/>
</dbReference>
<protein>
    <submittedName>
        <fullName evidence="2">Uncharacterized protein</fullName>
    </submittedName>
</protein>
<accession>A0ABD3V0W7</accession>
<dbReference type="Proteomes" id="UP001634394">
    <property type="component" value="Unassembled WGS sequence"/>
</dbReference>